<feature type="chain" id="PRO_5020609731" description="Outer membrane beta-barrel porin/alpha-amylase" evidence="1">
    <location>
        <begin position="33"/>
        <end position="328"/>
    </location>
</feature>
<proteinExistence type="predicted"/>
<dbReference type="AlphaFoldDB" id="A0A4V1KSD8"/>
<dbReference type="EMBL" id="QOVL01000008">
    <property type="protein sequence ID" value="RXG30000.1"/>
    <property type="molecule type" value="Genomic_DNA"/>
</dbReference>
<dbReference type="STRING" id="1122159.SAMN02745246_01977"/>
<evidence type="ECO:0000313" key="3">
    <source>
        <dbReference type="Proteomes" id="UP000290608"/>
    </source>
</evidence>
<sequence length="328" mass="36879">MIRSLLNYTTVQQAFKCTVFLSLFFLKSTLVAQTPTDALMMPSKNVCFLVSYDYGAFDQYWEGERLRENQTIATVSRQTLLPMVAVGIFNDLNLYIGLPYVKTESSNPNGGRFEGAKGFQDLTLALKYKILEKELGNGNLYILTGAGFSTPATNYLSDYMPYSLGLGAPEFALRGIVKYQLNNGFYARGMAGHLWRGYTEAERDYYYNDGSYYTSFMDVPNAWNVEAVIGKWFFSNTLRFELNYTGIKSTSGDDIRAYNAAQPTNKVTFDRIGVSLQYYFPFAKGLGAVGNYSQVVHGLNTGKFTNVSMGLTYQFNFVKKTNTGFDDN</sequence>
<dbReference type="Proteomes" id="UP000290608">
    <property type="component" value="Unassembled WGS sequence"/>
</dbReference>
<accession>A0A4V1KSD8</accession>
<protein>
    <recommendedName>
        <fullName evidence="4">Outer membrane beta-barrel porin/alpha-amylase</fullName>
    </recommendedName>
</protein>
<feature type="signal peptide" evidence="1">
    <location>
        <begin position="1"/>
        <end position="32"/>
    </location>
</feature>
<reference evidence="2 3" key="1">
    <citation type="submission" date="2018-07" db="EMBL/GenBank/DDBJ databases">
        <title>Leeuwenhoekiella genomics.</title>
        <authorList>
            <person name="Tahon G."/>
            <person name="Willems A."/>
        </authorList>
    </citation>
    <scope>NUCLEOTIDE SEQUENCE [LARGE SCALE GENOMIC DNA]</scope>
    <source>
        <strain evidence="2 3">LMG 1345</strain>
    </source>
</reference>
<evidence type="ECO:0000313" key="2">
    <source>
        <dbReference type="EMBL" id="RXG30000.1"/>
    </source>
</evidence>
<dbReference type="RefSeq" id="WP_073099069.1">
    <property type="nucleotide sequence ID" value="NZ_QOVL01000008.1"/>
</dbReference>
<name>A0A4V1KSD8_9FLAO</name>
<evidence type="ECO:0000256" key="1">
    <source>
        <dbReference type="SAM" id="SignalP"/>
    </source>
</evidence>
<gene>
    <name evidence="2" type="ORF">DSL99_2059</name>
</gene>
<comment type="caution">
    <text evidence="2">The sequence shown here is derived from an EMBL/GenBank/DDBJ whole genome shotgun (WGS) entry which is preliminary data.</text>
</comment>
<organism evidence="2 3">
    <name type="scientific">Leeuwenhoekiella marinoflava</name>
    <dbReference type="NCBI Taxonomy" id="988"/>
    <lineage>
        <taxon>Bacteria</taxon>
        <taxon>Pseudomonadati</taxon>
        <taxon>Bacteroidota</taxon>
        <taxon>Flavobacteriia</taxon>
        <taxon>Flavobacteriales</taxon>
        <taxon>Flavobacteriaceae</taxon>
        <taxon>Leeuwenhoekiella</taxon>
    </lineage>
</organism>
<evidence type="ECO:0008006" key="4">
    <source>
        <dbReference type="Google" id="ProtNLM"/>
    </source>
</evidence>
<keyword evidence="1" id="KW-0732">Signal</keyword>